<reference evidence="1" key="1">
    <citation type="submission" date="2019-03" db="EMBL/GenBank/DDBJ databases">
        <title>Candidatus Syntrophosphaera thermopropionivorans: a novel player in syntrophic propionate oxidation during anaerobic digestion.</title>
        <authorList>
            <person name="Dyksma S."/>
        </authorList>
    </citation>
    <scope>NUCLEOTIDE SEQUENCE</scope>
    <source>
        <strain evidence="1">W5</strain>
    </source>
</reference>
<comment type="caution">
    <text evidence="1">The sequence shown here is derived from an EMBL/GenBank/DDBJ whole genome shotgun (WGS) entry which is preliminary data.</text>
</comment>
<gene>
    <name evidence="1" type="ORF">E0946_05335</name>
</gene>
<dbReference type="EMBL" id="SMOG01000016">
    <property type="protein sequence ID" value="TDF72786.1"/>
    <property type="molecule type" value="Genomic_DNA"/>
</dbReference>
<accession>A0AC61QII7</accession>
<dbReference type="Proteomes" id="UP000294588">
    <property type="component" value="Unassembled WGS sequence"/>
</dbReference>
<evidence type="ECO:0000313" key="2">
    <source>
        <dbReference type="Proteomes" id="UP000294588"/>
    </source>
</evidence>
<keyword evidence="2" id="KW-1185">Reference proteome</keyword>
<evidence type="ECO:0000313" key="1">
    <source>
        <dbReference type="EMBL" id="TDF72786.1"/>
    </source>
</evidence>
<protein>
    <submittedName>
        <fullName evidence="1">Metalloendopeptidase</fullName>
    </submittedName>
</protein>
<proteinExistence type="predicted"/>
<organism evidence="1 2">
    <name type="scientific">Candidatus Syntrophosphaera thermopropionivorans</name>
    <dbReference type="NCBI Taxonomy" id="2593015"/>
    <lineage>
        <taxon>Bacteria</taxon>
        <taxon>Pseudomonadati</taxon>
        <taxon>Candidatus Cloacimonadota</taxon>
        <taxon>Candidatus Cloacimonadia</taxon>
        <taxon>Candidatus Cloacimonadales</taxon>
        <taxon>Candidatus Cloacimonadaceae</taxon>
        <taxon>Candidatus Syntrophosphaera</taxon>
    </lineage>
</organism>
<name>A0AC61QII7_9BACT</name>
<sequence>MRKKILCLLSLFFIFSLLMGDEISDTQKRLEKIQKDLQEMEKKATQTSQKKKTTDVQLQTTLKEKQKVELEKKKTEEIFKQKQQELTKVSTELKSVDEQVRELKTLQNNQLNLLLRLRINSSTTKIKPKEEHCLTAMTAQTREKLNQLGDVQVVLSEEKKEVGKEVTVVKSDLYAKTNLSKKLNTTVKTLETQKKQLTKEEQKLQNQITQLRKDAAQLEALIASLTAKSKASGEISEAYKNSFKSIAWPLRGKIIRNFGQETRSYGTSVISNGIDIAVPEWTTVVASDDGEVVFSGPYGGQGKLIIIDHKNGFFTVYSYNNELLVSRGAQVKKGQPIAKSGMTGSASEPCLHFEVRKDGKAVNPLAYLE</sequence>